<dbReference type="AlphaFoldDB" id="A0A6N9I1F2"/>
<name>A0A6N9I1F2_9LACO</name>
<dbReference type="RefSeq" id="WP_161002202.1">
    <property type="nucleotide sequence ID" value="NZ_JAIWJG010000017.1"/>
</dbReference>
<accession>A0A6N9I1F2</accession>
<organism evidence="1 2">
    <name type="scientific">Furfurilactobacillus milii</name>
    <dbReference type="NCBI Taxonomy" id="2888272"/>
    <lineage>
        <taxon>Bacteria</taxon>
        <taxon>Bacillati</taxon>
        <taxon>Bacillota</taxon>
        <taxon>Bacilli</taxon>
        <taxon>Lactobacillales</taxon>
        <taxon>Lactobacillaceae</taxon>
        <taxon>Furfurilactobacillus</taxon>
    </lineage>
</organism>
<protein>
    <submittedName>
        <fullName evidence="1">Uncharacterized protein</fullName>
    </submittedName>
</protein>
<reference evidence="1 2" key="1">
    <citation type="journal article" date="2019" name="Appl. Environ. Microbiol.">
        <title>Genetic determinants of hydroxycinnamic acid metabolism in heterofermentative lactobacilli.</title>
        <authorList>
            <person name="Gaur G."/>
            <person name="Oh J.H."/>
            <person name="Filannino P."/>
            <person name="Gobbetti M."/>
            <person name="van Pijkeren J.P."/>
            <person name="Ganzle M.G."/>
        </authorList>
    </citation>
    <scope>NUCLEOTIDE SEQUENCE [LARGE SCALE GENOMIC DNA]</scope>
    <source>
        <strain evidence="1 2">C5</strain>
    </source>
</reference>
<sequence>MALVSEDRYYQPKDSKDAMRYIERLFNRYKDAPITQELVDYNHNLTAALRSDIAQAALTENAPQRHDAAINMADEMDKWARTRAAGQPFHGQLKHFKFVGEASTPRFKAHTVKNHQRGNLRASRH</sequence>
<dbReference type="Proteomes" id="UP000449209">
    <property type="component" value="Unassembled WGS sequence"/>
</dbReference>
<evidence type="ECO:0000313" key="1">
    <source>
        <dbReference type="EMBL" id="MYV16972.1"/>
    </source>
</evidence>
<gene>
    <name evidence="1" type="ORF">GB993_05590</name>
</gene>
<proteinExistence type="predicted"/>
<dbReference type="OrthoDB" id="2326573at2"/>
<dbReference type="EMBL" id="WEZQ01000006">
    <property type="protein sequence ID" value="MYV16972.1"/>
    <property type="molecule type" value="Genomic_DNA"/>
</dbReference>
<evidence type="ECO:0000313" key="2">
    <source>
        <dbReference type="Proteomes" id="UP000449209"/>
    </source>
</evidence>
<comment type="caution">
    <text evidence="1">The sequence shown here is derived from an EMBL/GenBank/DDBJ whole genome shotgun (WGS) entry which is preliminary data.</text>
</comment>